<reference evidence="11" key="1">
    <citation type="submission" date="2020-10" db="EMBL/GenBank/DDBJ databases">
        <title>High-Quality Genome Resource of Clonostachys rosea strain S41 by Oxford Nanopore Long-Read Sequencing.</title>
        <authorList>
            <person name="Wang H."/>
        </authorList>
    </citation>
    <scope>NUCLEOTIDE SEQUENCE</scope>
    <source>
        <strain evidence="11">S41</strain>
    </source>
</reference>
<evidence type="ECO:0000313" key="11">
    <source>
        <dbReference type="EMBL" id="KAF9758391.1"/>
    </source>
</evidence>
<comment type="similarity">
    <text evidence="3 8">Belongs to the zinc-containing alcohol dehydrogenase family.</text>
</comment>
<dbReference type="AlphaFoldDB" id="A0A8H7TUY6"/>
<dbReference type="Gene3D" id="3.40.50.720">
    <property type="entry name" value="NAD(P)-binding Rossmann-like Domain"/>
    <property type="match status" value="1"/>
</dbReference>
<dbReference type="Pfam" id="PF08240">
    <property type="entry name" value="ADH_N"/>
    <property type="match status" value="1"/>
</dbReference>
<comment type="caution">
    <text evidence="11">The sequence shown here is derived from an EMBL/GenBank/DDBJ whole genome shotgun (WGS) entry which is preliminary data.</text>
</comment>
<feature type="domain" description="Alcohol dehydrogenase-like N-terminal" evidence="10">
    <location>
        <begin position="29"/>
        <end position="142"/>
    </location>
</feature>
<evidence type="ECO:0000313" key="12">
    <source>
        <dbReference type="Proteomes" id="UP000616885"/>
    </source>
</evidence>
<dbReference type="CDD" id="cd05285">
    <property type="entry name" value="sorbitol_DH"/>
    <property type="match status" value="1"/>
</dbReference>
<evidence type="ECO:0000256" key="7">
    <source>
        <dbReference type="ARBA" id="ARBA00023027"/>
    </source>
</evidence>
<name>A0A8H7TUY6_BIOOC</name>
<dbReference type="PANTHER" id="PTHR43161">
    <property type="entry name" value="SORBITOL DEHYDROGENASE"/>
    <property type="match status" value="1"/>
</dbReference>
<accession>A0A8H7TUY6</accession>
<keyword evidence="5 8" id="KW-0862">Zinc</keyword>
<dbReference type="SUPFAM" id="SSF51735">
    <property type="entry name" value="NAD(P)-binding Rossmann-fold domains"/>
    <property type="match status" value="1"/>
</dbReference>
<keyword evidence="6" id="KW-0560">Oxidoreductase</keyword>
<dbReference type="EMBL" id="JADCTT010000001">
    <property type="protein sequence ID" value="KAF9758391.1"/>
    <property type="molecule type" value="Genomic_DNA"/>
</dbReference>
<dbReference type="InterPro" id="IPR013149">
    <property type="entry name" value="ADH-like_C"/>
</dbReference>
<comment type="cofactor">
    <cofactor evidence="1 8">
        <name>Zn(2+)</name>
        <dbReference type="ChEBI" id="CHEBI:29105"/>
    </cofactor>
</comment>
<dbReference type="SUPFAM" id="SSF50129">
    <property type="entry name" value="GroES-like"/>
    <property type="match status" value="1"/>
</dbReference>
<evidence type="ECO:0000256" key="3">
    <source>
        <dbReference type="ARBA" id="ARBA00008072"/>
    </source>
</evidence>
<organism evidence="11 12">
    <name type="scientific">Bionectria ochroleuca</name>
    <name type="common">Gliocladium roseum</name>
    <dbReference type="NCBI Taxonomy" id="29856"/>
    <lineage>
        <taxon>Eukaryota</taxon>
        <taxon>Fungi</taxon>
        <taxon>Dikarya</taxon>
        <taxon>Ascomycota</taxon>
        <taxon>Pezizomycotina</taxon>
        <taxon>Sordariomycetes</taxon>
        <taxon>Hypocreomycetidae</taxon>
        <taxon>Hypocreales</taxon>
        <taxon>Bionectriaceae</taxon>
        <taxon>Clonostachys</taxon>
    </lineage>
</organism>
<evidence type="ECO:0008006" key="13">
    <source>
        <dbReference type="Google" id="ProtNLM"/>
    </source>
</evidence>
<dbReference type="GO" id="GO:0006062">
    <property type="term" value="P:sorbitol catabolic process"/>
    <property type="evidence" value="ECO:0007669"/>
    <property type="project" value="TreeGrafter"/>
</dbReference>
<evidence type="ECO:0000259" key="9">
    <source>
        <dbReference type="Pfam" id="PF00107"/>
    </source>
</evidence>
<feature type="domain" description="Alcohol dehydrogenase-like C-terminal" evidence="9">
    <location>
        <begin position="157"/>
        <end position="302"/>
    </location>
</feature>
<dbReference type="InterPro" id="IPR036291">
    <property type="entry name" value="NAD(P)-bd_dom_sf"/>
</dbReference>
<dbReference type="PANTHER" id="PTHR43161:SF25">
    <property type="entry name" value="ALCOHOL DEHYDROGENASE, PUTATIVE (AFU_ORTHOLOGUE AFUA_1G14390)-RELATED"/>
    <property type="match status" value="1"/>
</dbReference>
<dbReference type="Proteomes" id="UP000616885">
    <property type="component" value="Unassembled WGS sequence"/>
</dbReference>
<sequence>MCPTHVQASVLHGERDIRIQDRELAAPSSNEVQVRVSSTGLCGSDLHYYNHYRNGDIVVREPLTLGHESSGTVVAVGDGVTDLAPGDRVALEVGQPCEACEYCQSGRYNICRGMKFRSSAKAFPHAQGTLQEKINHPARWCYNPAPSPTVLVFGAGAVGLLAAAVSKANNAQTVIIADILKDRVDFAVANGFADAGVIVPMARPQTIDEKLAYAREVSETIKATKVNGQEVGEVSVVYECTGVETCVQTSIYSAKPGGKIMIIGMGNPILTLPMSAAALREVDLVGVFRYANTYQRAIEMLSKPPKTLPDLTKLITQRFTGLDHIQDAFKMAGQIKDADGNLVIKVFIELPESS</sequence>
<dbReference type="Gene3D" id="3.90.180.10">
    <property type="entry name" value="Medium-chain alcohol dehydrogenases, catalytic domain"/>
    <property type="match status" value="2"/>
</dbReference>
<evidence type="ECO:0000256" key="4">
    <source>
        <dbReference type="ARBA" id="ARBA00022723"/>
    </source>
</evidence>
<gene>
    <name evidence="11" type="ORF">IM811_000085</name>
</gene>
<dbReference type="InterPro" id="IPR045306">
    <property type="entry name" value="SDH-like"/>
</dbReference>
<keyword evidence="7" id="KW-0520">NAD</keyword>
<evidence type="ECO:0000256" key="8">
    <source>
        <dbReference type="RuleBase" id="RU361277"/>
    </source>
</evidence>
<dbReference type="InterPro" id="IPR002328">
    <property type="entry name" value="ADH_Zn_CS"/>
</dbReference>
<protein>
    <recommendedName>
        <fullName evidence="13">Enoyl reductase (ER) domain-containing protein</fullName>
    </recommendedName>
</protein>
<dbReference type="GO" id="GO:0003939">
    <property type="term" value="F:L-iditol 2-dehydrogenase (NAD+) activity"/>
    <property type="evidence" value="ECO:0007669"/>
    <property type="project" value="TreeGrafter"/>
</dbReference>
<dbReference type="PROSITE" id="PS00059">
    <property type="entry name" value="ADH_ZINC"/>
    <property type="match status" value="1"/>
</dbReference>
<evidence type="ECO:0000256" key="6">
    <source>
        <dbReference type="ARBA" id="ARBA00023002"/>
    </source>
</evidence>
<dbReference type="Pfam" id="PF00107">
    <property type="entry name" value="ADH_zinc_N"/>
    <property type="match status" value="1"/>
</dbReference>
<evidence type="ECO:0000256" key="1">
    <source>
        <dbReference type="ARBA" id="ARBA00001947"/>
    </source>
</evidence>
<comment type="pathway">
    <text evidence="2">Carbohydrate degradation.</text>
</comment>
<evidence type="ECO:0000259" key="10">
    <source>
        <dbReference type="Pfam" id="PF08240"/>
    </source>
</evidence>
<dbReference type="GO" id="GO:0008270">
    <property type="term" value="F:zinc ion binding"/>
    <property type="evidence" value="ECO:0007669"/>
    <property type="project" value="InterPro"/>
</dbReference>
<dbReference type="InterPro" id="IPR013154">
    <property type="entry name" value="ADH-like_N"/>
</dbReference>
<keyword evidence="4 8" id="KW-0479">Metal-binding</keyword>
<proteinExistence type="inferred from homology"/>
<evidence type="ECO:0000256" key="5">
    <source>
        <dbReference type="ARBA" id="ARBA00022833"/>
    </source>
</evidence>
<evidence type="ECO:0000256" key="2">
    <source>
        <dbReference type="ARBA" id="ARBA00004921"/>
    </source>
</evidence>
<dbReference type="InterPro" id="IPR011032">
    <property type="entry name" value="GroES-like_sf"/>
</dbReference>